<comment type="caution">
    <text evidence="5">The sequence shown here is derived from an EMBL/GenBank/DDBJ whole genome shotgun (WGS) entry which is preliminary data.</text>
</comment>
<dbReference type="Gene3D" id="3.90.220.20">
    <property type="entry name" value="DNA methylase specificity domains"/>
    <property type="match status" value="2"/>
</dbReference>
<evidence type="ECO:0000256" key="2">
    <source>
        <dbReference type="ARBA" id="ARBA00022747"/>
    </source>
</evidence>
<feature type="domain" description="Type I restriction modification DNA specificity" evidence="4">
    <location>
        <begin position="3"/>
        <end position="180"/>
    </location>
</feature>
<dbReference type="GO" id="GO:0003677">
    <property type="term" value="F:DNA binding"/>
    <property type="evidence" value="ECO:0007669"/>
    <property type="project" value="UniProtKB-KW"/>
</dbReference>
<evidence type="ECO:0000256" key="1">
    <source>
        <dbReference type="ARBA" id="ARBA00010923"/>
    </source>
</evidence>
<dbReference type="CDD" id="cd17256">
    <property type="entry name" value="RMtype1_S_EcoJA65PI-TRD1-CR1_like"/>
    <property type="match status" value="1"/>
</dbReference>
<keyword evidence="2" id="KW-0680">Restriction system</keyword>
<dbReference type="InterPro" id="IPR052021">
    <property type="entry name" value="Type-I_RS_S_subunit"/>
</dbReference>
<organism evidence="5">
    <name type="scientific">mine drainage metagenome</name>
    <dbReference type="NCBI Taxonomy" id="410659"/>
    <lineage>
        <taxon>unclassified sequences</taxon>
        <taxon>metagenomes</taxon>
        <taxon>ecological metagenomes</taxon>
    </lineage>
</organism>
<evidence type="ECO:0000259" key="4">
    <source>
        <dbReference type="Pfam" id="PF01420"/>
    </source>
</evidence>
<proteinExistence type="inferred from homology"/>
<dbReference type="InterPro" id="IPR000055">
    <property type="entry name" value="Restrct_endonuc_typeI_TRD"/>
</dbReference>
<comment type="similarity">
    <text evidence="1">Belongs to the type-I restriction system S methylase family.</text>
</comment>
<reference evidence="5" key="1">
    <citation type="submission" date="2016-10" db="EMBL/GenBank/DDBJ databases">
        <title>Sequence of Gallionella enrichment culture.</title>
        <authorList>
            <person name="Poehlein A."/>
            <person name="Muehling M."/>
            <person name="Daniel R."/>
        </authorList>
    </citation>
    <scope>NUCLEOTIDE SEQUENCE</scope>
</reference>
<dbReference type="PANTHER" id="PTHR30408">
    <property type="entry name" value="TYPE-1 RESTRICTION ENZYME ECOKI SPECIFICITY PROTEIN"/>
    <property type="match status" value="1"/>
</dbReference>
<accession>A0A1J5T4J0</accession>
<feature type="domain" description="Type I restriction modification DNA specificity" evidence="4">
    <location>
        <begin position="260"/>
        <end position="386"/>
    </location>
</feature>
<gene>
    <name evidence="5" type="ORF">GALL_106570</name>
</gene>
<protein>
    <submittedName>
        <fullName evidence="5">EcoKI restriction-modification system protein HsdS</fullName>
    </submittedName>
</protein>
<dbReference type="AlphaFoldDB" id="A0A1J5T4J0"/>
<dbReference type="CDD" id="cd17246">
    <property type="entry name" value="RMtype1_S_SonII-TRD2-CR2_like"/>
    <property type="match status" value="1"/>
</dbReference>
<evidence type="ECO:0000313" key="5">
    <source>
        <dbReference type="EMBL" id="OIR07070.1"/>
    </source>
</evidence>
<dbReference type="PANTHER" id="PTHR30408:SF12">
    <property type="entry name" value="TYPE I RESTRICTION ENZYME MJAVIII SPECIFICITY SUBUNIT"/>
    <property type="match status" value="1"/>
</dbReference>
<sequence length="407" mass="45129">MKRGWQTKTLGEICTTIQDGAHQSPKNQFESPGEDRFLYITSKNIRTNYLDLSNVSYVDREFHNQIYPRCKPRVGDVLLTKDGANTGNVALNTIGEPFSLLSSVCLIKTIPELLMPAFLCYYVQSPDGLKSITGQMTGAAIKRIILRDIKLAMIPLPTLTEQQRIVAILDQAFEAIAKARANAEANLKNARALFDSHLQSVFSQRGEGWVENTLENSVIKDCSLSYGIVQPGHEYRGGLPVVRPTDLVTKVIEAEGLKRIDPSLADSYRRTTLRGGDLLLCVRGSTGVVSVASAELAGANVTRGIVPISFDPALVCQDFGYYLMRSEVVQTQIREKTYGAALMQINIRDIRILALPLPPLKEQEALATTFDQLESQSRRLESLYLQKLEALDELKQSLLHQAFSGQL</sequence>
<dbReference type="GO" id="GO:0009307">
    <property type="term" value="P:DNA restriction-modification system"/>
    <property type="evidence" value="ECO:0007669"/>
    <property type="project" value="UniProtKB-KW"/>
</dbReference>
<dbReference type="InterPro" id="IPR044946">
    <property type="entry name" value="Restrct_endonuc_typeI_TRD_sf"/>
</dbReference>
<dbReference type="Pfam" id="PF01420">
    <property type="entry name" value="Methylase_S"/>
    <property type="match status" value="2"/>
</dbReference>
<keyword evidence="3" id="KW-0238">DNA-binding</keyword>
<name>A0A1J5T4J0_9ZZZZ</name>
<evidence type="ECO:0000256" key="3">
    <source>
        <dbReference type="ARBA" id="ARBA00023125"/>
    </source>
</evidence>
<dbReference type="EMBL" id="MLJW01000039">
    <property type="protein sequence ID" value="OIR07070.1"/>
    <property type="molecule type" value="Genomic_DNA"/>
</dbReference>
<dbReference type="SUPFAM" id="SSF116734">
    <property type="entry name" value="DNA methylase specificity domain"/>
    <property type="match status" value="2"/>
</dbReference>